<dbReference type="PANTHER" id="PTHR45023:SF4">
    <property type="entry name" value="GLYCINE-RICH PROTEIN-RELATED"/>
    <property type="match status" value="1"/>
</dbReference>
<accession>A0A0D3C3F8</accession>
<reference evidence="1" key="2">
    <citation type="submission" date="2015-03" db="UniProtKB">
        <authorList>
            <consortium name="EnsemblPlants"/>
        </authorList>
    </citation>
    <scope>IDENTIFICATION</scope>
</reference>
<dbReference type="EnsemblPlants" id="Bo4g176300.1">
    <property type="protein sequence ID" value="Bo4g176300.1"/>
    <property type="gene ID" value="Bo4g176300"/>
</dbReference>
<proteinExistence type="predicted"/>
<keyword evidence="2" id="KW-1185">Reference proteome</keyword>
<evidence type="ECO:0000313" key="2">
    <source>
        <dbReference type="Proteomes" id="UP000032141"/>
    </source>
</evidence>
<organism evidence="1 2">
    <name type="scientific">Brassica oleracea var. oleracea</name>
    <dbReference type="NCBI Taxonomy" id="109376"/>
    <lineage>
        <taxon>Eukaryota</taxon>
        <taxon>Viridiplantae</taxon>
        <taxon>Streptophyta</taxon>
        <taxon>Embryophyta</taxon>
        <taxon>Tracheophyta</taxon>
        <taxon>Spermatophyta</taxon>
        <taxon>Magnoliopsida</taxon>
        <taxon>eudicotyledons</taxon>
        <taxon>Gunneridae</taxon>
        <taxon>Pentapetalae</taxon>
        <taxon>rosids</taxon>
        <taxon>malvids</taxon>
        <taxon>Brassicales</taxon>
        <taxon>Brassicaceae</taxon>
        <taxon>Brassiceae</taxon>
        <taxon>Brassica</taxon>
    </lineage>
</organism>
<evidence type="ECO:0008006" key="3">
    <source>
        <dbReference type="Google" id="ProtNLM"/>
    </source>
</evidence>
<sequence>MDYNSYPSCNFVDLLQSQQESSIGLESSSIPLFGTQASEGSNSEQESPAAHPVVGNEQRFVAFWKRIASHFSASPKLAGCEKRESSQLCKFCGAYEAATRENSSGQNENDVLKVAHEIFYNFYKKKFTLEHAWKELRNDHKWCELSTGSKSGKKPMGDVKELSTLQTMWSVKQHDLAMKEKISKMKLLESLVAKQVLLDDYEEALRKKLINELMST</sequence>
<name>A0A0D3C3F8_BRAOL</name>
<dbReference type="Proteomes" id="UP000032141">
    <property type="component" value="Chromosome C4"/>
</dbReference>
<dbReference type="AlphaFoldDB" id="A0A0D3C3F8"/>
<dbReference type="Gramene" id="Bo4g176300.1">
    <property type="protein sequence ID" value="Bo4g176300.1"/>
    <property type="gene ID" value="Bo4g176300"/>
</dbReference>
<protein>
    <recommendedName>
        <fullName evidence="3">No apical meristem-associated C-terminal domain-containing protein</fullName>
    </recommendedName>
</protein>
<reference evidence="1 2" key="1">
    <citation type="journal article" date="2014" name="Genome Biol.">
        <title>Transcriptome and methylome profiling reveals relics of genome dominance in the mesopolyploid Brassica oleracea.</title>
        <authorList>
            <person name="Parkin I.A."/>
            <person name="Koh C."/>
            <person name="Tang H."/>
            <person name="Robinson S.J."/>
            <person name="Kagale S."/>
            <person name="Clarke W.E."/>
            <person name="Town C.D."/>
            <person name="Nixon J."/>
            <person name="Krishnakumar V."/>
            <person name="Bidwell S.L."/>
            <person name="Denoeud F."/>
            <person name="Belcram H."/>
            <person name="Links M.G."/>
            <person name="Just J."/>
            <person name="Clarke C."/>
            <person name="Bender T."/>
            <person name="Huebert T."/>
            <person name="Mason A.S."/>
            <person name="Pires J.C."/>
            <person name="Barker G."/>
            <person name="Moore J."/>
            <person name="Walley P.G."/>
            <person name="Manoli S."/>
            <person name="Batley J."/>
            <person name="Edwards D."/>
            <person name="Nelson M.N."/>
            <person name="Wang X."/>
            <person name="Paterson A.H."/>
            <person name="King G."/>
            <person name="Bancroft I."/>
            <person name="Chalhoub B."/>
            <person name="Sharpe A.G."/>
        </authorList>
    </citation>
    <scope>NUCLEOTIDE SEQUENCE</scope>
    <source>
        <strain evidence="1 2">cv. TO1000</strain>
    </source>
</reference>
<dbReference type="PANTHER" id="PTHR45023">
    <property type="match status" value="1"/>
</dbReference>
<dbReference type="HOGENOM" id="CLU_012390_0_0_1"/>
<evidence type="ECO:0000313" key="1">
    <source>
        <dbReference type="EnsemblPlants" id="Bo4g176300.1"/>
    </source>
</evidence>